<name>A0AAU8LYI8_9BACT</name>
<dbReference type="EMBL" id="CP159373">
    <property type="protein sequence ID" value="XCN74336.1"/>
    <property type="molecule type" value="Genomic_DNA"/>
</dbReference>
<gene>
    <name evidence="1" type="ORF">Q3M24_06210</name>
</gene>
<protein>
    <recommendedName>
        <fullName evidence="2">DDE domain-containing protein</fullName>
    </recommendedName>
</protein>
<sequence>MNDYVLYDLRTPEETVIMVLKMFLIRVDLSGICFVFGITEETALMWLKRAARQADTINAQLMRNLPVTEIQLDEMWNFIKRKCAEDCMAGGESPESSEDGRQWIWISFAAEFRLILTTFVGPRTSESALRLIEKTAEMVKGVPCFFSDGFSSYLSALIAVYHQIVTFPHTGKKGRPKEPVEEPHSDLVYGQIIKEKKSGRLKALKTRVLCGAERLEKLGLKISTSLIERLNLTLRQSLAPLVRKGLGFCKNRELMRRRVTFFQVFYNFSRPHQNLRVPLPENQRYSQGAIHTKWLRRTPGMAAGITDHIWSFRELLTVKFESVHNQSISG</sequence>
<reference evidence="1" key="2">
    <citation type="submission" date="2024-06" db="EMBL/GenBank/DDBJ databases">
        <authorList>
            <person name="Plum-Jensen L.E."/>
            <person name="Schramm A."/>
            <person name="Marshall I.P.G."/>
        </authorList>
    </citation>
    <scope>NUCLEOTIDE SEQUENCE</scope>
    <source>
        <strain evidence="1">Rat1</strain>
    </source>
</reference>
<evidence type="ECO:0000313" key="1">
    <source>
        <dbReference type="EMBL" id="XCN74336.1"/>
    </source>
</evidence>
<accession>A0AAU8LYI8</accession>
<organism evidence="1">
    <name type="scientific">Candidatus Electrothrix aestuarii</name>
    <dbReference type="NCBI Taxonomy" id="3062594"/>
    <lineage>
        <taxon>Bacteria</taxon>
        <taxon>Pseudomonadati</taxon>
        <taxon>Thermodesulfobacteriota</taxon>
        <taxon>Desulfobulbia</taxon>
        <taxon>Desulfobulbales</taxon>
        <taxon>Desulfobulbaceae</taxon>
        <taxon>Candidatus Electrothrix</taxon>
    </lineage>
</organism>
<dbReference type="KEGG" id="eaj:Q3M24_06210"/>
<evidence type="ECO:0008006" key="2">
    <source>
        <dbReference type="Google" id="ProtNLM"/>
    </source>
</evidence>
<proteinExistence type="predicted"/>
<dbReference type="AlphaFoldDB" id="A0AAU8LYI8"/>
<reference evidence="1" key="1">
    <citation type="journal article" date="2024" name="Syst. Appl. Microbiol.">
        <title>First single-strain enrichments of Electrothrix cable bacteria, description of E. aestuarii sp. nov. and E. rattekaaiensis sp. nov., and proposal of a cable bacteria taxonomy following the rules of the SeqCode.</title>
        <authorList>
            <person name="Plum-Jensen L.E."/>
            <person name="Schramm A."/>
            <person name="Marshall I.P.G."/>
        </authorList>
    </citation>
    <scope>NUCLEOTIDE SEQUENCE</scope>
    <source>
        <strain evidence="1">Rat1</strain>
    </source>
</reference>